<accession>A0A8J2PIB0</accession>
<gene>
    <name evidence="5" type="ORF">AFUS01_LOCUS25576</name>
</gene>
<evidence type="ECO:0000256" key="1">
    <source>
        <dbReference type="PROSITE-ProRule" id="PRU00290"/>
    </source>
</evidence>
<dbReference type="OrthoDB" id="10042941at2759"/>
<dbReference type="InterPro" id="IPR042855">
    <property type="entry name" value="V_SNARE_CC"/>
</dbReference>
<dbReference type="Pfam" id="PF00957">
    <property type="entry name" value="Synaptobrevin"/>
    <property type="match status" value="1"/>
</dbReference>
<evidence type="ECO:0000259" key="4">
    <source>
        <dbReference type="PROSITE" id="PS50892"/>
    </source>
</evidence>
<evidence type="ECO:0000256" key="3">
    <source>
        <dbReference type="SAM" id="Phobius"/>
    </source>
</evidence>
<comment type="caution">
    <text evidence="5">The sequence shown here is derived from an EMBL/GenBank/DDBJ whole genome shotgun (WGS) entry which is preliminary data.</text>
</comment>
<dbReference type="PANTHER" id="PTHR45701">
    <property type="entry name" value="SYNAPTOBREVIN FAMILY MEMBER"/>
    <property type="match status" value="1"/>
</dbReference>
<organism evidence="5 6">
    <name type="scientific">Allacma fusca</name>
    <dbReference type="NCBI Taxonomy" id="39272"/>
    <lineage>
        <taxon>Eukaryota</taxon>
        <taxon>Metazoa</taxon>
        <taxon>Ecdysozoa</taxon>
        <taxon>Arthropoda</taxon>
        <taxon>Hexapoda</taxon>
        <taxon>Collembola</taxon>
        <taxon>Symphypleona</taxon>
        <taxon>Sminthuridae</taxon>
        <taxon>Allacma</taxon>
    </lineage>
</organism>
<feature type="domain" description="V-SNARE coiled-coil homology" evidence="4">
    <location>
        <begin position="48"/>
        <end position="108"/>
    </location>
</feature>
<keyword evidence="3" id="KW-0472">Membrane</keyword>
<dbReference type="EMBL" id="CAJVCH010330655">
    <property type="protein sequence ID" value="CAG7787049.1"/>
    <property type="molecule type" value="Genomic_DNA"/>
</dbReference>
<name>A0A8J2PIB0_9HEXA</name>
<protein>
    <recommendedName>
        <fullName evidence="4">V-SNARE coiled-coil homology domain-containing protein</fullName>
    </recommendedName>
</protein>
<dbReference type="PROSITE" id="PS50892">
    <property type="entry name" value="V_SNARE"/>
    <property type="match status" value="1"/>
</dbReference>
<reference evidence="5" key="1">
    <citation type="submission" date="2021-06" db="EMBL/GenBank/DDBJ databases">
        <authorList>
            <person name="Hodson N. C."/>
            <person name="Mongue J. A."/>
            <person name="Jaron S. K."/>
        </authorList>
    </citation>
    <scope>NUCLEOTIDE SEQUENCE</scope>
</reference>
<dbReference type="AlphaFoldDB" id="A0A8J2PIB0"/>
<dbReference type="CDD" id="cd15870">
    <property type="entry name" value="R-SNARE_VAMP2"/>
    <property type="match status" value="1"/>
</dbReference>
<keyword evidence="1" id="KW-0175">Coiled coil</keyword>
<keyword evidence="3" id="KW-0812">Transmembrane</keyword>
<keyword evidence="3" id="KW-1133">Transmembrane helix</keyword>
<dbReference type="InterPro" id="IPR016444">
    <property type="entry name" value="Synaptobrevin/VAMP"/>
</dbReference>
<evidence type="ECO:0000256" key="2">
    <source>
        <dbReference type="SAM" id="MobiDB-lite"/>
    </source>
</evidence>
<keyword evidence="6" id="KW-1185">Reference proteome</keyword>
<feature type="region of interest" description="Disordered" evidence="2">
    <location>
        <begin position="1"/>
        <end position="44"/>
    </location>
</feature>
<evidence type="ECO:0000313" key="6">
    <source>
        <dbReference type="Proteomes" id="UP000708208"/>
    </source>
</evidence>
<dbReference type="Proteomes" id="UP000708208">
    <property type="component" value="Unassembled WGS sequence"/>
</dbReference>
<feature type="compositionally biased region" description="Acidic residues" evidence="2">
    <location>
        <begin position="18"/>
        <end position="30"/>
    </location>
</feature>
<proteinExistence type="predicted"/>
<evidence type="ECO:0000313" key="5">
    <source>
        <dbReference type="EMBL" id="CAG7787049.1"/>
    </source>
</evidence>
<sequence>MSGPGAKDIEAGPQNPETGDEEPKEGEDGEPEIKGEPRTFQQKAAAHNISVTQYQVEEVIGIMRENVDKVLERDAKLGEMEERAETLYEGASAFQKSAGSLKNKMWLANLKQTIIMVIIGVILLALGSKYFGMW</sequence>
<feature type="transmembrane region" description="Helical" evidence="3">
    <location>
        <begin position="113"/>
        <end position="131"/>
    </location>
</feature>